<evidence type="ECO:0000259" key="2">
    <source>
        <dbReference type="Pfam" id="PF09937"/>
    </source>
</evidence>
<feature type="domain" description="DUF2169" evidence="2">
    <location>
        <begin position="22"/>
        <end position="316"/>
    </location>
</feature>
<protein>
    <recommendedName>
        <fullName evidence="2">DUF2169 domain-containing protein</fullName>
    </recommendedName>
</protein>
<proteinExistence type="predicted"/>
<dbReference type="Proteomes" id="UP000256345">
    <property type="component" value="Unassembled WGS sequence"/>
</dbReference>
<dbReference type="RefSeq" id="WP_170205860.1">
    <property type="nucleotide sequence ID" value="NZ_QUMU01000012.1"/>
</dbReference>
<sequence length="371" mass="41102">MQISSNTTGMQAGLSVSMDKAGREFCVIVVKGTFSIGADGSTKLADEQAPLVYADEHFGEPASTSIRYECDFAMSKPRTDVIVNGQAVAPGGKRVSSLLVSLEIGHLNKKVLVIGDRHWERGLVGIRASEPAPFVQIPLVYERAFGGTDYSHPDSRHHGAELRNPVGRGFRKNPKAGDVEGLPLPNIEAPQQLISTWKDTPPPAGFSGLGRGWLPRITYAGTYDERWMTEVRPLLPHDVDPQYFLSAPRDQQVPHLKGGEIIRCTNMTLDRELRVQVPSIQVPITCRFQSRNEQISPILDTVVLEPDRRRLLAVWRAAVPVGRKLTELRAVTVGPQRRTRSPAPLYNKPRFKSLAELVDWSKKIRPGQGKN</sequence>
<gene>
    <name evidence="3" type="ORF">ATI61_11287</name>
</gene>
<evidence type="ECO:0000256" key="1">
    <source>
        <dbReference type="SAM" id="MobiDB-lite"/>
    </source>
</evidence>
<evidence type="ECO:0000313" key="4">
    <source>
        <dbReference type="Proteomes" id="UP000256345"/>
    </source>
</evidence>
<name>A0ABX9JS22_9BACT</name>
<feature type="region of interest" description="Disordered" evidence="1">
    <location>
        <begin position="150"/>
        <end position="171"/>
    </location>
</feature>
<dbReference type="EMBL" id="QUMU01000012">
    <property type="protein sequence ID" value="REG25992.1"/>
    <property type="molecule type" value="Genomic_DNA"/>
</dbReference>
<feature type="compositionally biased region" description="Basic and acidic residues" evidence="1">
    <location>
        <begin position="151"/>
        <end position="161"/>
    </location>
</feature>
<dbReference type="InterPro" id="IPR018683">
    <property type="entry name" value="DUF2169"/>
</dbReference>
<organism evidence="3 4">
    <name type="scientific">Archangium gephyra</name>
    <dbReference type="NCBI Taxonomy" id="48"/>
    <lineage>
        <taxon>Bacteria</taxon>
        <taxon>Pseudomonadati</taxon>
        <taxon>Myxococcota</taxon>
        <taxon>Myxococcia</taxon>
        <taxon>Myxococcales</taxon>
        <taxon>Cystobacterineae</taxon>
        <taxon>Archangiaceae</taxon>
        <taxon>Archangium</taxon>
    </lineage>
</organism>
<reference evidence="3 4" key="1">
    <citation type="submission" date="2018-08" db="EMBL/GenBank/DDBJ databases">
        <title>Genomic Encyclopedia of Archaeal and Bacterial Type Strains, Phase II (KMG-II): from individual species to whole genera.</title>
        <authorList>
            <person name="Goeker M."/>
        </authorList>
    </citation>
    <scope>NUCLEOTIDE SEQUENCE [LARGE SCALE GENOMIC DNA]</scope>
    <source>
        <strain evidence="3 4">DSM 2261</strain>
    </source>
</reference>
<keyword evidence="4" id="KW-1185">Reference proteome</keyword>
<dbReference type="Pfam" id="PF09937">
    <property type="entry name" value="DUF2169"/>
    <property type="match status" value="1"/>
</dbReference>
<accession>A0ABX9JS22</accession>
<comment type="caution">
    <text evidence="3">The sequence shown here is derived from an EMBL/GenBank/DDBJ whole genome shotgun (WGS) entry which is preliminary data.</text>
</comment>
<evidence type="ECO:0000313" key="3">
    <source>
        <dbReference type="EMBL" id="REG25992.1"/>
    </source>
</evidence>